<dbReference type="Gene3D" id="1.10.287.470">
    <property type="entry name" value="Helix hairpin bin"/>
    <property type="match status" value="1"/>
</dbReference>
<comment type="caution">
    <text evidence="6">The sequence shown here is derived from an EMBL/GenBank/DDBJ whole genome shotgun (WGS) entry which is preliminary data.</text>
</comment>
<dbReference type="AlphaFoldDB" id="A0A4Y7RGL7"/>
<dbReference type="Gene3D" id="2.40.30.170">
    <property type="match status" value="1"/>
</dbReference>
<dbReference type="Pfam" id="PF25990">
    <property type="entry name" value="Beta-barrel_YknX"/>
    <property type="match status" value="1"/>
</dbReference>
<evidence type="ECO:0000256" key="3">
    <source>
        <dbReference type="SAM" id="Coils"/>
    </source>
</evidence>
<reference evidence="6 7" key="1">
    <citation type="journal article" date="2018" name="Environ. Microbiol.">
        <title>Novel energy conservation strategies and behaviour of Pelotomaculum schinkii driving syntrophic propionate catabolism.</title>
        <authorList>
            <person name="Hidalgo-Ahumada C.A.P."/>
            <person name="Nobu M.K."/>
            <person name="Narihiro T."/>
            <person name="Tamaki H."/>
            <person name="Liu W.T."/>
            <person name="Kamagata Y."/>
            <person name="Stams A.J.M."/>
            <person name="Imachi H."/>
            <person name="Sousa D.Z."/>
        </authorList>
    </citation>
    <scope>NUCLEOTIDE SEQUENCE [LARGE SCALE GENOMIC DNA]</scope>
    <source>
        <strain evidence="6 7">HH</strain>
    </source>
</reference>
<dbReference type="InterPro" id="IPR058625">
    <property type="entry name" value="MdtA-like_BSH"/>
</dbReference>
<dbReference type="Proteomes" id="UP000298324">
    <property type="component" value="Unassembled WGS sequence"/>
</dbReference>
<organism evidence="6 7">
    <name type="scientific">Pelotomaculum schinkii</name>
    <dbReference type="NCBI Taxonomy" id="78350"/>
    <lineage>
        <taxon>Bacteria</taxon>
        <taxon>Bacillati</taxon>
        <taxon>Bacillota</taxon>
        <taxon>Clostridia</taxon>
        <taxon>Eubacteriales</taxon>
        <taxon>Desulfotomaculaceae</taxon>
        <taxon>Pelotomaculum</taxon>
    </lineage>
</organism>
<protein>
    <submittedName>
        <fullName evidence="6">Macrolide export protein MacA</fullName>
    </submittedName>
</protein>
<dbReference type="SUPFAM" id="SSF111369">
    <property type="entry name" value="HlyD-like secretion proteins"/>
    <property type="match status" value="2"/>
</dbReference>
<proteinExistence type="predicted"/>
<evidence type="ECO:0000313" key="7">
    <source>
        <dbReference type="Proteomes" id="UP000298324"/>
    </source>
</evidence>
<name>A0A4Y7RGL7_9FIRM</name>
<evidence type="ECO:0000259" key="4">
    <source>
        <dbReference type="Pfam" id="PF25917"/>
    </source>
</evidence>
<dbReference type="GO" id="GO:0030313">
    <property type="term" value="C:cell envelope"/>
    <property type="evidence" value="ECO:0007669"/>
    <property type="project" value="UniProtKB-SubCell"/>
</dbReference>
<evidence type="ECO:0000256" key="1">
    <source>
        <dbReference type="ARBA" id="ARBA00004196"/>
    </source>
</evidence>
<feature type="coiled-coil region" evidence="3">
    <location>
        <begin position="182"/>
        <end position="216"/>
    </location>
</feature>
<evidence type="ECO:0000256" key="2">
    <source>
        <dbReference type="ARBA" id="ARBA00023054"/>
    </source>
</evidence>
<dbReference type="PANTHER" id="PTHR32347:SF23">
    <property type="entry name" value="BLL5650 PROTEIN"/>
    <property type="match status" value="1"/>
</dbReference>
<dbReference type="InterPro" id="IPR050465">
    <property type="entry name" value="UPF0194_transport"/>
</dbReference>
<dbReference type="PANTHER" id="PTHR32347">
    <property type="entry name" value="EFFLUX SYSTEM COMPONENT YKNX-RELATED"/>
    <property type="match status" value="1"/>
</dbReference>
<dbReference type="RefSeq" id="WP_190239725.1">
    <property type="nucleotide sequence ID" value="NZ_QFGA01000001.1"/>
</dbReference>
<dbReference type="EMBL" id="QFGA01000001">
    <property type="protein sequence ID" value="TEB07956.1"/>
    <property type="molecule type" value="Genomic_DNA"/>
</dbReference>
<evidence type="ECO:0000313" key="6">
    <source>
        <dbReference type="EMBL" id="TEB07956.1"/>
    </source>
</evidence>
<keyword evidence="2 3" id="KW-0175">Coiled coil</keyword>
<accession>A0A4Y7RGL7</accession>
<comment type="subcellular location">
    <subcellularLocation>
        <location evidence="1">Cell envelope</location>
    </subcellularLocation>
</comment>
<sequence length="350" mass="37766">MKKEVIKKSIIIFLVICLVVVLGTVMNHLTGEDIIAKESKKLVVQSTLEMKETNINSQVAGQIKQLNVKEGDTVKKGQILAVIDSDNLLAQREKAQAAIATVYGQISSAEAAKAGAQAALKKVQTGAKPEEIAQAKANFDLAQANYDRKKSLFENSAISKSELDSVAAQYEVAKQQYNLVVNGATREELDQAQANLDAASASITTLQGQLEQALAEVEVNIGKTEITAPTDGITQLSVEEGELISTGLPIAVITDTAAPWVECKVMEDNLSKVKLDQSVEVTFQAYPGEVFQGRITQINKSADFAVKRATNSNGEFDILAYGVKVELQDVDVPLYAGMTVFVNFGEEKKK</sequence>
<feature type="domain" description="Multidrug resistance protein MdtA-like barrel-sandwich hybrid" evidence="4">
    <location>
        <begin position="53"/>
        <end position="255"/>
    </location>
</feature>
<gene>
    <name evidence="6" type="primary">macA_1</name>
    <name evidence="6" type="ORF">Psch_01511</name>
</gene>
<dbReference type="Gene3D" id="2.40.50.100">
    <property type="match status" value="1"/>
</dbReference>
<dbReference type="InterPro" id="IPR058636">
    <property type="entry name" value="Beta-barrel_YknX"/>
</dbReference>
<dbReference type="Pfam" id="PF25917">
    <property type="entry name" value="BSH_RND"/>
    <property type="match status" value="1"/>
</dbReference>
<evidence type="ECO:0000259" key="5">
    <source>
        <dbReference type="Pfam" id="PF25990"/>
    </source>
</evidence>
<feature type="domain" description="YknX-like beta-barrel" evidence="5">
    <location>
        <begin position="261"/>
        <end position="343"/>
    </location>
</feature>
<keyword evidence="7" id="KW-1185">Reference proteome</keyword>